<dbReference type="EMBL" id="BBMS01000079">
    <property type="protein sequence ID" value="GAL29983.1"/>
    <property type="molecule type" value="Genomic_DNA"/>
</dbReference>
<comment type="caution">
    <text evidence="1">The sequence shown here is derived from an EMBL/GenBank/DDBJ whole genome shotgun (WGS) entry which is preliminary data.</text>
</comment>
<reference evidence="2" key="2">
    <citation type="submission" date="2014-09" db="EMBL/GenBank/DDBJ databases">
        <authorList>
            <consortium name="NBRP consortium"/>
            <person name="Sawabe T."/>
            <person name="Meirelles P."/>
            <person name="Nakanishi M."/>
            <person name="Sayaka M."/>
            <person name="Hattori M."/>
            <person name="Ohkuma M."/>
        </authorList>
    </citation>
    <scope>NUCLEOTIDE SEQUENCE [LARGE SCALE GENOMIC DNA]</scope>
    <source>
        <strain evidence="2">JCM 19239</strain>
    </source>
</reference>
<evidence type="ECO:0000313" key="1">
    <source>
        <dbReference type="EMBL" id="GAL29983.1"/>
    </source>
</evidence>
<protein>
    <submittedName>
        <fullName evidence="1">Uncharacterized protein</fullName>
    </submittedName>
</protein>
<accession>A0ABQ0JMK8</accession>
<reference evidence="2" key="1">
    <citation type="submission" date="2014-09" db="EMBL/GenBank/DDBJ databases">
        <title>Vibrio variabilis JCM 19239. (C206) whole genome shotgun sequence.</title>
        <authorList>
            <person name="Sawabe T."/>
            <person name="Meirelles P."/>
            <person name="Nakanishi M."/>
            <person name="Sayaka M."/>
            <person name="Hattori M."/>
            <person name="Ohkuma M."/>
        </authorList>
    </citation>
    <scope>NUCLEOTIDE SEQUENCE [LARGE SCALE GENOMIC DNA]</scope>
    <source>
        <strain evidence="2">JCM 19239</strain>
    </source>
</reference>
<gene>
    <name evidence="1" type="ORF">JCM19239_7852</name>
</gene>
<sequence>MSLPVSEAILLNGVKVDLLAAACYGVGNEKPDAIKIRSITHGVLTLCPL</sequence>
<name>A0ABQ0JMK8_9VIBR</name>
<organism evidence="1 2">
    <name type="scientific">Vibrio variabilis</name>
    <dbReference type="NCBI Taxonomy" id="990271"/>
    <lineage>
        <taxon>Bacteria</taxon>
        <taxon>Pseudomonadati</taxon>
        <taxon>Pseudomonadota</taxon>
        <taxon>Gammaproteobacteria</taxon>
        <taxon>Vibrionales</taxon>
        <taxon>Vibrionaceae</taxon>
        <taxon>Vibrio</taxon>
    </lineage>
</organism>
<proteinExistence type="predicted"/>
<evidence type="ECO:0000313" key="2">
    <source>
        <dbReference type="Proteomes" id="UP000029223"/>
    </source>
</evidence>
<keyword evidence="2" id="KW-1185">Reference proteome</keyword>
<dbReference type="Proteomes" id="UP000029223">
    <property type="component" value="Unassembled WGS sequence"/>
</dbReference>